<gene>
    <name evidence="2" type="ORF">OCV51_05625</name>
</gene>
<dbReference type="InterPro" id="IPR036514">
    <property type="entry name" value="SGNH_hydro_sf"/>
</dbReference>
<name>A0ABT2TA30_9FIRM</name>
<evidence type="ECO:0000313" key="2">
    <source>
        <dbReference type="EMBL" id="MCU6747133.1"/>
    </source>
</evidence>
<comment type="caution">
    <text evidence="2">The sequence shown here is derived from an EMBL/GenBank/DDBJ whole genome shotgun (WGS) entry which is preliminary data.</text>
</comment>
<reference evidence="2 3" key="1">
    <citation type="journal article" date="2021" name="ISME Commun">
        <title>Automated analysis of genomic sequences facilitates high-throughput and comprehensive description of bacteria.</title>
        <authorList>
            <person name="Hitch T.C.A."/>
        </authorList>
    </citation>
    <scope>NUCLEOTIDE SEQUENCE [LARGE SCALE GENOMIC DNA]</scope>
    <source>
        <strain evidence="2 3">H2_18</strain>
    </source>
</reference>
<dbReference type="Pfam" id="PF13472">
    <property type="entry name" value="Lipase_GDSL_2"/>
    <property type="match status" value="1"/>
</dbReference>
<sequence length="254" mass="28600">MAENKIWCAIGDSFTYLDSHLDETGYRLKKGYLTRTMEKLRYPAELINIGINGSSTADWLKQELVCADVYTVLLGTNDWFSAHTPLGSKEEYCAGREGSILGNLRVLIEHIRILNKAAPIIVMNPVERGDFVYIADHTNHAHGSYAPENGLWLSEVAKAIYEVVSGDNIYTLDLHNKAGFTPENAVHFKRVRKAGKIVDLPYPEYTAVPYHPQEDPYPYPEEAVNMTYDGLHPSDKGCEKIAELLAERLNEIEI</sequence>
<keyword evidence="2" id="KW-0378">Hydrolase</keyword>
<dbReference type="Gene3D" id="3.40.50.1110">
    <property type="entry name" value="SGNH hydrolase"/>
    <property type="match status" value="1"/>
</dbReference>
<keyword evidence="3" id="KW-1185">Reference proteome</keyword>
<dbReference type="InterPro" id="IPR013830">
    <property type="entry name" value="SGNH_hydro"/>
</dbReference>
<accession>A0ABT2TA30</accession>
<dbReference type="PANTHER" id="PTHR30383">
    <property type="entry name" value="THIOESTERASE 1/PROTEASE 1/LYSOPHOSPHOLIPASE L1"/>
    <property type="match status" value="1"/>
</dbReference>
<dbReference type="CDD" id="cd00229">
    <property type="entry name" value="SGNH_hydrolase"/>
    <property type="match status" value="1"/>
</dbReference>
<evidence type="ECO:0000313" key="3">
    <source>
        <dbReference type="Proteomes" id="UP001652394"/>
    </source>
</evidence>
<organism evidence="2 3">
    <name type="scientific">Faecalicatena acetigenes</name>
    <dbReference type="NCBI Taxonomy" id="2981790"/>
    <lineage>
        <taxon>Bacteria</taxon>
        <taxon>Bacillati</taxon>
        <taxon>Bacillota</taxon>
        <taxon>Clostridia</taxon>
        <taxon>Lachnospirales</taxon>
        <taxon>Lachnospiraceae</taxon>
        <taxon>Faecalicatena</taxon>
    </lineage>
</organism>
<dbReference type="InterPro" id="IPR051532">
    <property type="entry name" value="Ester_Hydrolysis_Enzymes"/>
</dbReference>
<evidence type="ECO:0000259" key="1">
    <source>
        <dbReference type="Pfam" id="PF13472"/>
    </source>
</evidence>
<proteinExistence type="predicted"/>
<dbReference type="PANTHER" id="PTHR30383:SF29">
    <property type="entry name" value="SGNH HYDROLASE-TYPE ESTERASE DOMAIN-CONTAINING PROTEIN"/>
    <property type="match status" value="1"/>
</dbReference>
<dbReference type="Proteomes" id="UP001652394">
    <property type="component" value="Unassembled WGS sequence"/>
</dbReference>
<dbReference type="EMBL" id="JAOQJX010000006">
    <property type="protein sequence ID" value="MCU6747133.1"/>
    <property type="molecule type" value="Genomic_DNA"/>
</dbReference>
<dbReference type="GO" id="GO:0016787">
    <property type="term" value="F:hydrolase activity"/>
    <property type="evidence" value="ECO:0007669"/>
    <property type="project" value="UniProtKB-KW"/>
</dbReference>
<dbReference type="SUPFAM" id="SSF52266">
    <property type="entry name" value="SGNH hydrolase"/>
    <property type="match status" value="1"/>
</dbReference>
<feature type="domain" description="SGNH hydrolase-type esterase" evidence="1">
    <location>
        <begin position="9"/>
        <end position="237"/>
    </location>
</feature>
<dbReference type="RefSeq" id="WP_059066440.1">
    <property type="nucleotide sequence ID" value="NZ_JAOQJX010000006.1"/>
</dbReference>
<protein>
    <submittedName>
        <fullName evidence="2">SGNH/GDSL hydrolase family protein</fullName>
    </submittedName>
</protein>